<dbReference type="Gene3D" id="1.25.70.10">
    <property type="entry name" value="Transcription termination factor 3, mitochondrial"/>
    <property type="match status" value="1"/>
</dbReference>
<dbReference type="Pfam" id="PF02536">
    <property type="entry name" value="mTERF"/>
    <property type="match status" value="1"/>
</dbReference>
<dbReference type="AlphaFoldDB" id="A0AAV9EWT2"/>
<name>A0AAV9EWT2_ACOCL</name>
<evidence type="ECO:0000313" key="4">
    <source>
        <dbReference type="EMBL" id="KAK1317794.1"/>
    </source>
</evidence>
<dbReference type="InterPro" id="IPR003690">
    <property type="entry name" value="MTERF"/>
</dbReference>
<evidence type="ECO:0000256" key="3">
    <source>
        <dbReference type="ARBA" id="ARBA00022946"/>
    </source>
</evidence>
<comment type="caution">
    <text evidence="4">The sequence shown here is derived from an EMBL/GenBank/DDBJ whole genome shotgun (WGS) entry which is preliminary data.</text>
</comment>
<dbReference type="PANTHER" id="PTHR13068">
    <property type="entry name" value="CGI-12 PROTEIN-RELATED"/>
    <property type="match status" value="1"/>
</dbReference>
<keyword evidence="2" id="KW-0804">Transcription</keyword>
<organism evidence="4 5">
    <name type="scientific">Acorus calamus</name>
    <name type="common">Sweet flag</name>
    <dbReference type="NCBI Taxonomy" id="4465"/>
    <lineage>
        <taxon>Eukaryota</taxon>
        <taxon>Viridiplantae</taxon>
        <taxon>Streptophyta</taxon>
        <taxon>Embryophyta</taxon>
        <taxon>Tracheophyta</taxon>
        <taxon>Spermatophyta</taxon>
        <taxon>Magnoliopsida</taxon>
        <taxon>Liliopsida</taxon>
        <taxon>Acoraceae</taxon>
        <taxon>Acorus</taxon>
    </lineage>
</organism>
<keyword evidence="2" id="KW-0805">Transcription regulation</keyword>
<dbReference type="EMBL" id="JAUJYO010000005">
    <property type="protein sequence ID" value="KAK1317794.1"/>
    <property type="molecule type" value="Genomic_DNA"/>
</dbReference>
<keyword evidence="2" id="KW-0806">Transcription termination</keyword>
<proteinExistence type="inferred from homology"/>
<keyword evidence="5" id="KW-1185">Reference proteome</keyword>
<gene>
    <name evidence="4" type="ORF">QJS10_CPA05g00651</name>
</gene>
<reference evidence="4" key="1">
    <citation type="journal article" date="2023" name="Nat. Commun.">
        <title>Diploid and tetraploid genomes of Acorus and the evolution of monocots.</title>
        <authorList>
            <person name="Ma L."/>
            <person name="Liu K.W."/>
            <person name="Li Z."/>
            <person name="Hsiao Y.Y."/>
            <person name="Qi Y."/>
            <person name="Fu T."/>
            <person name="Tang G.D."/>
            <person name="Zhang D."/>
            <person name="Sun W.H."/>
            <person name="Liu D.K."/>
            <person name="Li Y."/>
            <person name="Chen G.Z."/>
            <person name="Liu X.D."/>
            <person name="Liao X.Y."/>
            <person name="Jiang Y.T."/>
            <person name="Yu X."/>
            <person name="Hao Y."/>
            <person name="Huang J."/>
            <person name="Zhao X.W."/>
            <person name="Ke S."/>
            <person name="Chen Y.Y."/>
            <person name="Wu W.L."/>
            <person name="Hsu J.L."/>
            <person name="Lin Y.F."/>
            <person name="Huang M.D."/>
            <person name="Li C.Y."/>
            <person name="Huang L."/>
            <person name="Wang Z.W."/>
            <person name="Zhao X."/>
            <person name="Zhong W.Y."/>
            <person name="Peng D.H."/>
            <person name="Ahmad S."/>
            <person name="Lan S."/>
            <person name="Zhang J.S."/>
            <person name="Tsai W.C."/>
            <person name="Van de Peer Y."/>
            <person name="Liu Z.J."/>
        </authorList>
    </citation>
    <scope>NUCLEOTIDE SEQUENCE</scope>
    <source>
        <strain evidence="4">CP</strain>
    </source>
</reference>
<protein>
    <submittedName>
        <fullName evidence="4">Uncharacterized protein</fullName>
    </submittedName>
</protein>
<evidence type="ECO:0000256" key="1">
    <source>
        <dbReference type="ARBA" id="ARBA00007692"/>
    </source>
</evidence>
<evidence type="ECO:0000256" key="2">
    <source>
        <dbReference type="ARBA" id="ARBA00022472"/>
    </source>
</evidence>
<accession>A0AAV9EWT2</accession>
<reference evidence="4" key="2">
    <citation type="submission" date="2023-06" db="EMBL/GenBank/DDBJ databases">
        <authorList>
            <person name="Ma L."/>
            <person name="Liu K.-W."/>
            <person name="Li Z."/>
            <person name="Hsiao Y.-Y."/>
            <person name="Qi Y."/>
            <person name="Fu T."/>
            <person name="Tang G."/>
            <person name="Zhang D."/>
            <person name="Sun W.-H."/>
            <person name="Liu D.-K."/>
            <person name="Li Y."/>
            <person name="Chen G.-Z."/>
            <person name="Liu X.-D."/>
            <person name="Liao X.-Y."/>
            <person name="Jiang Y.-T."/>
            <person name="Yu X."/>
            <person name="Hao Y."/>
            <person name="Huang J."/>
            <person name="Zhao X.-W."/>
            <person name="Ke S."/>
            <person name="Chen Y.-Y."/>
            <person name="Wu W.-L."/>
            <person name="Hsu J.-L."/>
            <person name="Lin Y.-F."/>
            <person name="Huang M.-D."/>
            <person name="Li C.-Y."/>
            <person name="Huang L."/>
            <person name="Wang Z.-W."/>
            <person name="Zhao X."/>
            <person name="Zhong W.-Y."/>
            <person name="Peng D.-H."/>
            <person name="Ahmad S."/>
            <person name="Lan S."/>
            <person name="Zhang J.-S."/>
            <person name="Tsai W.-C."/>
            <person name="Van De Peer Y."/>
            <person name="Liu Z.-J."/>
        </authorList>
    </citation>
    <scope>NUCLEOTIDE SEQUENCE</scope>
    <source>
        <strain evidence="4">CP</strain>
        <tissue evidence="4">Leaves</tissue>
    </source>
</reference>
<dbReference type="PANTHER" id="PTHR13068:SF236">
    <property type="entry name" value="OS02G0749800 PROTEIN"/>
    <property type="match status" value="1"/>
</dbReference>
<comment type="similarity">
    <text evidence="1">Belongs to the mTERF family.</text>
</comment>
<sequence>MIKRNPSAFLSSSDKFSEALMIVKELSFDPSSSLFCSGLTTVVGVDKSIREEKMELYKSFGWSKDDIVSAFKKQPQIMAPSKEKIKRMMDVFRFQIPKSTAV</sequence>
<dbReference type="GO" id="GO:0003676">
    <property type="term" value="F:nucleic acid binding"/>
    <property type="evidence" value="ECO:0007669"/>
    <property type="project" value="InterPro"/>
</dbReference>
<keyword evidence="3" id="KW-0809">Transit peptide</keyword>
<dbReference type="Proteomes" id="UP001180020">
    <property type="component" value="Unassembled WGS sequence"/>
</dbReference>
<dbReference type="InterPro" id="IPR038538">
    <property type="entry name" value="MTERF_sf"/>
</dbReference>
<evidence type="ECO:0000313" key="5">
    <source>
        <dbReference type="Proteomes" id="UP001180020"/>
    </source>
</evidence>
<dbReference type="GO" id="GO:0006353">
    <property type="term" value="P:DNA-templated transcription termination"/>
    <property type="evidence" value="ECO:0007669"/>
    <property type="project" value="UniProtKB-KW"/>
</dbReference>